<dbReference type="Gene3D" id="1.10.150.240">
    <property type="entry name" value="Putative phosphatase, domain 2"/>
    <property type="match status" value="1"/>
</dbReference>
<evidence type="ECO:0000256" key="3">
    <source>
        <dbReference type="ARBA" id="ARBA00022801"/>
    </source>
</evidence>
<dbReference type="PANTHER" id="PTHR46470:SF2">
    <property type="entry name" value="GLYCERALDEHYDE 3-PHOSPHATE PHOSPHATASE"/>
    <property type="match status" value="1"/>
</dbReference>
<proteinExistence type="predicted"/>
<organism evidence="5 6">
    <name type="scientific">Candidatus Collierbacteria bacterium GW2011_GWB2_44_22</name>
    <dbReference type="NCBI Taxonomy" id="1618387"/>
    <lineage>
        <taxon>Bacteria</taxon>
        <taxon>Candidatus Collieribacteriota</taxon>
    </lineage>
</organism>
<dbReference type="InterPro" id="IPR023198">
    <property type="entry name" value="PGP-like_dom2"/>
</dbReference>
<dbReference type="Gene3D" id="3.40.50.1000">
    <property type="entry name" value="HAD superfamily/HAD-like"/>
    <property type="match status" value="1"/>
</dbReference>
<dbReference type="SUPFAM" id="SSF56784">
    <property type="entry name" value="HAD-like"/>
    <property type="match status" value="1"/>
</dbReference>
<evidence type="ECO:0000256" key="2">
    <source>
        <dbReference type="ARBA" id="ARBA00022723"/>
    </source>
</evidence>
<dbReference type="GO" id="GO:0046872">
    <property type="term" value="F:metal ion binding"/>
    <property type="evidence" value="ECO:0007669"/>
    <property type="project" value="UniProtKB-KW"/>
</dbReference>
<comment type="caution">
    <text evidence="5">The sequence shown here is derived from an EMBL/GenBank/DDBJ whole genome shotgun (WGS) entry which is preliminary data.</text>
</comment>
<dbReference type="GO" id="GO:0016791">
    <property type="term" value="F:phosphatase activity"/>
    <property type="evidence" value="ECO:0007669"/>
    <property type="project" value="TreeGrafter"/>
</dbReference>
<dbReference type="SFLD" id="SFLDG01129">
    <property type="entry name" value="C1.5:_HAD__Beta-PGM__Phosphata"/>
    <property type="match status" value="1"/>
</dbReference>
<dbReference type="InterPro" id="IPR006439">
    <property type="entry name" value="HAD-SF_hydro_IA"/>
</dbReference>
<accession>A0A0G1K4X7</accession>
<evidence type="ECO:0000313" key="5">
    <source>
        <dbReference type="EMBL" id="KKT51332.1"/>
    </source>
</evidence>
<dbReference type="InterPro" id="IPR036412">
    <property type="entry name" value="HAD-like_sf"/>
</dbReference>
<dbReference type="AlphaFoldDB" id="A0A0G1K4X7"/>
<dbReference type="InterPro" id="IPR051400">
    <property type="entry name" value="HAD-like_hydrolase"/>
</dbReference>
<dbReference type="PANTHER" id="PTHR46470">
    <property type="entry name" value="N-ACYLNEURAMINATE-9-PHOSPHATASE"/>
    <property type="match status" value="1"/>
</dbReference>
<name>A0A0G1K4X7_9BACT</name>
<dbReference type="InterPro" id="IPR023214">
    <property type="entry name" value="HAD_sf"/>
</dbReference>
<dbReference type="SFLD" id="SFLDS00003">
    <property type="entry name" value="Haloacid_Dehalogenase"/>
    <property type="match status" value="1"/>
</dbReference>
<protein>
    <submittedName>
        <fullName evidence="5">HAD-superfamily hydrolase, subfamily IA, variant 3</fullName>
    </submittedName>
</protein>
<sequence>MIEMDRDPAFGEVKEKLKRLNIEAILFDLDDTLIYTSEIFILFMEKYSRVVGEKIGVGAMEMMLALQAINDEEYKTMGVNPKRWEAVVEKLVVKFSHGKKEILENLDILKTIYAVEPRMRTGVRTMLEILKESGIKLGLVTHANVEWTEFKLNRLGLWDYFDQVIIVDENGHKKADDWERGMERMEVEPEKCLVVGDSLGGDVRPGDELGARTIYLPSPWSVYRHGEVPGKTVVISEIFELLAALDRLE</sequence>
<dbReference type="Proteomes" id="UP000034006">
    <property type="component" value="Unassembled WGS sequence"/>
</dbReference>
<dbReference type="EMBL" id="LCIH01000013">
    <property type="protein sequence ID" value="KKT51332.1"/>
    <property type="molecule type" value="Genomic_DNA"/>
</dbReference>
<evidence type="ECO:0000256" key="4">
    <source>
        <dbReference type="ARBA" id="ARBA00022842"/>
    </source>
</evidence>
<comment type="cofactor">
    <cofactor evidence="1">
        <name>Mg(2+)</name>
        <dbReference type="ChEBI" id="CHEBI:18420"/>
    </cofactor>
</comment>
<gene>
    <name evidence="5" type="ORF">UW44_C0013G0052</name>
</gene>
<dbReference type="STRING" id="1618387.UW44_C0013G0052"/>
<evidence type="ECO:0000256" key="1">
    <source>
        <dbReference type="ARBA" id="ARBA00001946"/>
    </source>
</evidence>
<keyword evidence="2" id="KW-0479">Metal-binding</keyword>
<keyword evidence="3 5" id="KW-0378">Hydrolase</keyword>
<evidence type="ECO:0000313" key="6">
    <source>
        <dbReference type="Proteomes" id="UP000034006"/>
    </source>
</evidence>
<keyword evidence="4" id="KW-0460">Magnesium</keyword>
<reference evidence="5 6" key="1">
    <citation type="journal article" date="2015" name="Nature">
        <title>rRNA introns, odd ribosomes, and small enigmatic genomes across a large radiation of phyla.</title>
        <authorList>
            <person name="Brown C.T."/>
            <person name="Hug L.A."/>
            <person name="Thomas B.C."/>
            <person name="Sharon I."/>
            <person name="Castelle C.J."/>
            <person name="Singh A."/>
            <person name="Wilkins M.J."/>
            <person name="Williams K.H."/>
            <person name="Banfield J.F."/>
        </authorList>
    </citation>
    <scope>NUCLEOTIDE SEQUENCE [LARGE SCALE GENOMIC DNA]</scope>
</reference>
<dbReference type="Pfam" id="PF00702">
    <property type="entry name" value="Hydrolase"/>
    <property type="match status" value="1"/>
</dbReference>
<dbReference type="NCBIfam" id="TIGR01509">
    <property type="entry name" value="HAD-SF-IA-v3"/>
    <property type="match status" value="1"/>
</dbReference>
<dbReference type="GO" id="GO:0044281">
    <property type="term" value="P:small molecule metabolic process"/>
    <property type="evidence" value="ECO:0007669"/>
    <property type="project" value="UniProtKB-ARBA"/>
</dbReference>